<keyword evidence="1" id="KW-1133">Transmembrane helix</keyword>
<evidence type="ECO:0000313" key="3">
    <source>
        <dbReference type="Proteomes" id="UP001419268"/>
    </source>
</evidence>
<reference evidence="2 3" key="1">
    <citation type="submission" date="2024-01" db="EMBL/GenBank/DDBJ databases">
        <title>Genome assemblies of Stephania.</title>
        <authorList>
            <person name="Yang L."/>
        </authorList>
    </citation>
    <scope>NUCLEOTIDE SEQUENCE [LARGE SCALE GENOMIC DNA]</scope>
    <source>
        <strain evidence="2">JXDWG</strain>
        <tissue evidence="2">Leaf</tissue>
    </source>
</reference>
<dbReference type="EMBL" id="JBBNAG010000001">
    <property type="protein sequence ID" value="KAK9166562.1"/>
    <property type="molecule type" value="Genomic_DNA"/>
</dbReference>
<gene>
    <name evidence="2" type="ORF">Scep_001753</name>
</gene>
<proteinExistence type="predicted"/>
<protein>
    <submittedName>
        <fullName evidence="2">Uncharacterized protein</fullName>
    </submittedName>
</protein>
<evidence type="ECO:0000313" key="2">
    <source>
        <dbReference type="EMBL" id="KAK9166562.1"/>
    </source>
</evidence>
<organism evidence="2 3">
    <name type="scientific">Stephania cephalantha</name>
    <dbReference type="NCBI Taxonomy" id="152367"/>
    <lineage>
        <taxon>Eukaryota</taxon>
        <taxon>Viridiplantae</taxon>
        <taxon>Streptophyta</taxon>
        <taxon>Embryophyta</taxon>
        <taxon>Tracheophyta</taxon>
        <taxon>Spermatophyta</taxon>
        <taxon>Magnoliopsida</taxon>
        <taxon>Ranunculales</taxon>
        <taxon>Menispermaceae</taxon>
        <taxon>Menispermoideae</taxon>
        <taxon>Cissampelideae</taxon>
        <taxon>Stephania</taxon>
    </lineage>
</organism>
<sequence>MQNNSVNSESLRRMTTYKISLHLRLGASYKFFLIVEAIVIEKGKGTSICSILFVVEGVLREGFEVEMLE</sequence>
<keyword evidence="1" id="KW-0812">Transmembrane</keyword>
<accession>A0AAP0LA13</accession>
<dbReference type="Proteomes" id="UP001419268">
    <property type="component" value="Unassembled WGS sequence"/>
</dbReference>
<evidence type="ECO:0000256" key="1">
    <source>
        <dbReference type="SAM" id="Phobius"/>
    </source>
</evidence>
<name>A0AAP0LA13_9MAGN</name>
<keyword evidence="3" id="KW-1185">Reference proteome</keyword>
<keyword evidence="1" id="KW-0472">Membrane</keyword>
<dbReference type="AlphaFoldDB" id="A0AAP0LA13"/>
<feature type="transmembrane region" description="Helical" evidence="1">
    <location>
        <begin position="21"/>
        <end position="40"/>
    </location>
</feature>
<comment type="caution">
    <text evidence="2">The sequence shown here is derived from an EMBL/GenBank/DDBJ whole genome shotgun (WGS) entry which is preliminary data.</text>
</comment>